<keyword evidence="9" id="KW-1185">Reference proteome</keyword>
<dbReference type="Gene3D" id="3.30.300.30">
    <property type="match status" value="1"/>
</dbReference>
<dbReference type="InterPro" id="IPR000873">
    <property type="entry name" value="AMP-dep_synth/lig_dom"/>
</dbReference>
<dbReference type="InterPro" id="IPR005914">
    <property type="entry name" value="Acac_CoA_synth"/>
</dbReference>
<comment type="similarity">
    <text evidence="1">Belongs to the ATP-dependent AMP-binding enzyme family.</text>
</comment>
<comment type="caution">
    <text evidence="8">The sequence shown here is derived from an EMBL/GenBank/DDBJ whole genome shotgun (WGS) entry which is preliminary data.</text>
</comment>
<dbReference type="PROSITE" id="PS00455">
    <property type="entry name" value="AMP_BINDING"/>
    <property type="match status" value="1"/>
</dbReference>
<organism evidence="8 9">
    <name type="scientific">Pseudonocardia parietis</name>
    <dbReference type="NCBI Taxonomy" id="570936"/>
    <lineage>
        <taxon>Bacteria</taxon>
        <taxon>Bacillati</taxon>
        <taxon>Actinomycetota</taxon>
        <taxon>Actinomycetes</taxon>
        <taxon>Pseudonocardiales</taxon>
        <taxon>Pseudonocardiaceae</taxon>
        <taxon>Pseudonocardia</taxon>
    </lineage>
</organism>
<feature type="domain" description="AMP-dependent synthetase/ligase" evidence="5">
    <location>
        <begin position="105"/>
        <end position="468"/>
    </location>
</feature>
<gene>
    <name evidence="8" type="ORF">JOF36_006006</name>
</gene>
<evidence type="ECO:0000313" key="8">
    <source>
        <dbReference type="EMBL" id="MBP2370310.1"/>
    </source>
</evidence>
<evidence type="ECO:0000313" key="9">
    <source>
        <dbReference type="Proteomes" id="UP001519295"/>
    </source>
</evidence>
<dbReference type="EMBL" id="JAGINU010000001">
    <property type="protein sequence ID" value="MBP2370310.1"/>
    <property type="molecule type" value="Genomic_DNA"/>
</dbReference>
<evidence type="ECO:0000256" key="2">
    <source>
        <dbReference type="ARBA" id="ARBA00022598"/>
    </source>
</evidence>
<dbReference type="Pfam" id="PF16177">
    <property type="entry name" value="ACAS_N"/>
    <property type="match status" value="1"/>
</dbReference>
<evidence type="ECO:0000256" key="4">
    <source>
        <dbReference type="ARBA" id="ARBA00022840"/>
    </source>
</evidence>
<keyword evidence="2 8" id="KW-0436">Ligase</keyword>
<dbReference type="Proteomes" id="UP001519295">
    <property type="component" value="Unassembled WGS sequence"/>
</dbReference>
<dbReference type="Pfam" id="PF13193">
    <property type="entry name" value="AMP-binding_C"/>
    <property type="match status" value="1"/>
</dbReference>
<evidence type="ECO:0000256" key="1">
    <source>
        <dbReference type="ARBA" id="ARBA00006432"/>
    </source>
</evidence>
<dbReference type="RefSeq" id="WP_210033454.1">
    <property type="nucleotide sequence ID" value="NZ_JAGINU010000001.1"/>
</dbReference>
<dbReference type="InterPro" id="IPR045851">
    <property type="entry name" value="AMP-bd_C_sf"/>
</dbReference>
<feature type="domain" description="AMP-binding enzyme C-terminal" evidence="6">
    <location>
        <begin position="536"/>
        <end position="611"/>
    </location>
</feature>
<sequence length="656" mass="69855">MSAAELIRPVPADAWETTEIGRFLSYLERGRGLVFDDYADLHRWSVSDPDGFWGGVVEHLGVRFTTPPVAVRGRTAMPGAQWFPGATLNYAEHAVGSSGTDAADVAVVAYPQSRDRTELSWAGLREQVARARAGLRRLGVGRGDRVAAYLPNIPEAVVAYLATASLGAIWTSCAPEFGARAVIDRFGQVEPVVLLAVGGYGWAGRDVDRRVEVAALRAGLPTLRHVVDVPYGPYGVPDATGWDELLAEPAELAFDPVAFDHPLCVLFSSGTTGKPKAIVHGHGGILVEHLKNHALSWDLGPGDRMLWYSTTAWMMWNALVSGLLRQASIVLVDGDPAYPDPGHQWRLAARTGATLMGASPGFLMACRRAGLHPATEHDLSRIRQIGAAGSPLPAEGYRWVAEEFGPGVLLNVGSGGTDVCSGIVQGGPLQPVWAGEISGPCLGVDAKAYDDDGCPVIGAPGELVITSAMPSMPVGFWGDADGSRYRDTYFATFPGVWRHGDRVRFSAAGSAVVTGRSDATLNRGGVRLGTAEFYAVVEELPEVDDSLVVHLEDPAGGNGELRLFVALRPGAELDDVLRTAITTALRTELTPRHAPDRIDAVPAVPRNRTGKKLEVPVKRILQGAAAEDVASRDVLADPGSLDVFTELAAMRSSGRR</sequence>
<feature type="domain" description="Acetyl-coenzyme A synthetase N-terminal" evidence="7">
    <location>
        <begin position="38"/>
        <end position="94"/>
    </location>
</feature>
<dbReference type="InterPro" id="IPR025110">
    <property type="entry name" value="AMP-bd_C"/>
</dbReference>
<evidence type="ECO:0000259" key="6">
    <source>
        <dbReference type="Pfam" id="PF13193"/>
    </source>
</evidence>
<reference evidence="8 9" key="1">
    <citation type="submission" date="2021-03" db="EMBL/GenBank/DDBJ databases">
        <title>Sequencing the genomes of 1000 actinobacteria strains.</title>
        <authorList>
            <person name="Klenk H.-P."/>
        </authorList>
    </citation>
    <scope>NUCLEOTIDE SEQUENCE [LARGE SCALE GENOMIC DNA]</scope>
    <source>
        <strain evidence="8 9">DSM 45256</strain>
    </source>
</reference>
<dbReference type="NCBIfam" id="NF002937">
    <property type="entry name" value="PRK03584.1"/>
    <property type="match status" value="1"/>
</dbReference>
<keyword evidence="3" id="KW-0547">Nucleotide-binding</keyword>
<dbReference type="InterPro" id="IPR042099">
    <property type="entry name" value="ANL_N_sf"/>
</dbReference>
<dbReference type="InterPro" id="IPR020845">
    <property type="entry name" value="AMP-binding_CS"/>
</dbReference>
<dbReference type="Pfam" id="PF00501">
    <property type="entry name" value="AMP-binding"/>
    <property type="match status" value="1"/>
</dbReference>
<dbReference type="PANTHER" id="PTHR42921:SF1">
    <property type="entry name" value="ACETOACETYL-COA SYNTHETASE"/>
    <property type="match status" value="1"/>
</dbReference>
<keyword evidence="4" id="KW-0067">ATP-binding</keyword>
<dbReference type="PANTHER" id="PTHR42921">
    <property type="entry name" value="ACETOACETYL-COA SYNTHETASE"/>
    <property type="match status" value="1"/>
</dbReference>
<proteinExistence type="inferred from homology"/>
<accession>A0ABS4W281</accession>
<dbReference type="InterPro" id="IPR032387">
    <property type="entry name" value="ACAS_N"/>
</dbReference>
<protein>
    <submittedName>
        <fullName evidence="8">Acetoacetyl-CoA synthetase</fullName>
        <ecNumber evidence="8">6.2.1.16</ecNumber>
    </submittedName>
</protein>
<dbReference type="Gene3D" id="3.40.50.12780">
    <property type="entry name" value="N-terminal domain of ligase-like"/>
    <property type="match status" value="1"/>
</dbReference>
<dbReference type="GO" id="GO:0030729">
    <property type="term" value="F:acetoacetate-CoA ligase activity"/>
    <property type="evidence" value="ECO:0007669"/>
    <property type="project" value="UniProtKB-EC"/>
</dbReference>
<dbReference type="SUPFAM" id="SSF56801">
    <property type="entry name" value="Acetyl-CoA synthetase-like"/>
    <property type="match status" value="1"/>
</dbReference>
<evidence type="ECO:0000256" key="3">
    <source>
        <dbReference type="ARBA" id="ARBA00022741"/>
    </source>
</evidence>
<evidence type="ECO:0000259" key="5">
    <source>
        <dbReference type="Pfam" id="PF00501"/>
    </source>
</evidence>
<name>A0ABS4W281_9PSEU</name>
<dbReference type="EC" id="6.2.1.16" evidence="8"/>
<dbReference type="NCBIfam" id="TIGR01217">
    <property type="entry name" value="ac_ac_CoA_syn"/>
    <property type="match status" value="1"/>
</dbReference>
<evidence type="ECO:0000259" key="7">
    <source>
        <dbReference type="Pfam" id="PF16177"/>
    </source>
</evidence>